<keyword evidence="1" id="KW-1045">Host mitochondrion</keyword>
<name>A0A2U8T025_9HEPA</name>
<reference evidence="2 3" key="1">
    <citation type="submission" date="2018-05" db="EMBL/GenBank/DDBJ databases">
        <title>A novel hepadnavirus identified in an immunocompromised domestic cat in Australia.</title>
        <authorList>
            <person name="Aghazadeh M."/>
            <person name="Shi M."/>
            <person name="Barrs V.R."/>
            <person name="McLuckie A.J."/>
            <person name="Lindsay S."/>
            <person name="Jameson B."/>
            <person name="Hampson B."/>
            <person name="Holmes E.C."/>
            <person name="Beatty J.A."/>
        </authorList>
    </citation>
    <scope>NUCLEOTIDE SEQUENCE [LARGE SCALE GENOMIC DNA]</scope>
    <source>
        <strain evidence="2">Sydney2016</strain>
    </source>
</reference>
<sequence length="145" mass="16144">MAARLRCELDPWGRVLRLRPFHSESGGRAVSRTARLPDLSTSVAVSATLRARESLRGIPACLTSPEGPCVLRFTCADSRRCMEAAMTGLVPALLARQLGFGTWQPDLWTLRLRDLLLVEWEEEGLTPRLCTYLVTGCAHKTLHTR</sequence>
<comment type="similarity">
    <text evidence="1">Belongs to the orthohepadnavirus protein X family.</text>
</comment>
<keyword evidence="1" id="KW-0945">Host-virus interaction</keyword>
<dbReference type="Proteomes" id="UP000289277">
    <property type="component" value="Segment"/>
</dbReference>
<dbReference type="GO" id="GO:0019079">
    <property type="term" value="P:viral genome replication"/>
    <property type="evidence" value="ECO:0007669"/>
    <property type="project" value="InterPro"/>
</dbReference>
<evidence type="ECO:0000313" key="2">
    <source>
        <dbReference type="EMBL" id="AWM63123.1"/>
    </source>
</evidence>
<comment type="subunit">
    <text evidence="1">May form homodimer.</text>
</comment>
<proteinExistence type="inferred from homology"/>
<protein>
    <recommendedName>
        <fullName evidence="1">Protein X</fullName>
    </recommendedName>
    <alternativeName>
        <fullName evidence="1">HBx</fullName>
    </alternativeName>
    <alternativeName>
        <fullName evidence="1">Peptide X</fullName>
    </alternativeName>
    <alternativeName>
        <fullName evidence="1">pX</fullName>
    </alternativeName>
</protein>
<evidence type="ECO:0000256" key="1">
    <source>
        <dbReference type="RuleBase" id="RU361181"/>
    </source>
</evidence>
<dbReference type="Pfam" id="PF00739">
    <property type="entry name" value="X"/>
    <property type="match status" value="1"/>
</dbReference>
<keyword evidence="1" id="KW-1048">Host nucleus</keyword>
<keyword evidence="3" id="KW-1185">Reference proteome</keyword>
<dbReference type="InterPro" id="IPR000236">
    <property type="entry name" value="Transactivation_prot_X"/>
</dbReference>
<keyword evidence="1" id="KW-1035">Host cytoplasm</keyword>
<gene>
    <name evidence="1" type="primary">X</name>
</gene>
<organism evidence="2 3">
    <name type="scientific">Domestic cat hepadnavirus</name>
    <dbReference type="NCBI Taxonomy" id="2107574"/>
    <lineage>
        <taxon>Viruses</taxon>
        <taxon>Riboviria</taxon>
        <taxon>Pararnavirae</taxon>
        <taxon>Artverviricota</taxon>
        <taxon>Revtraviricetes</taxon>
        <taxon>Blubervirales</taxon>
        <taxon>Hepadnaviridae</taxon>
        <taxon>Orthohepadnavirus</taxon>
        <taxon>Orthohepadnavirus felisdomestici</taxon>
        <taxon>Domestic cat hepatitis B virus</taxon>
    </lineage>
</organism>
<dbReference type="GO" id="GO:0033650">
    <property type="term" value="C:host cell mitochondrion"/>
    <property type="evidence" value="ECO:0007669"/>
    <property type="project" value="UniProtKB-SubCell"/>
</dbReference>
<comment type="subcellular location">
    <subcellularLocation>
        <location evidence="1">Host cytoplasm</location>
    </subcellularLocation>
    <subcellularLocation>
        <location evidence="1">Host nucleus</location>
    </subcellularLocation>
    <subcellularLocation>
        <location evidence="1">Host mitochondrion</location>
    </subcellularLocation>
</comment>
<evidence type="ECO:0000313" key="3">
    <source>
        <dbReference type="Proteomes" id="UP000289277"/>
    </source>
</evidence>
<dbReference type="EMBL" id="MH307930">
    <property type="protein sequence ID" value="AWM63123.1"/>
    <property type="molecule type" value="Genomic_DNA"/>
</dbReference>
<dbReference type="GO" id="GO:0042025">
    <property type="term" value="C:host cell nucleus"/>
    <property type="evidence" value="ECO:0007669"/>
    <property type="project" value="UniProtKB-SubCell"/>
</dbReference>
<accession>A0A2U8T025</accession>
<comment type="function">
    <text evidence="1">Multifunctional protein that may modulate protein degradation pathways, apoptosis, transcription, signal transduction, cell cycle progress, and genetic stability by directly or indirectly interacting with host factors.</text>
</comment>